<organism evidence="5 6">
    <name type="scientific">Elongatibacter sediminis</name>
    <dbReference type="NCBI Taxonomy" id="3119006"/>
    <lineage>
        <taxon>Bacteria</taxon>
        <taxon>Pseudomonadati</taxon>
        <taxon>Pseudomonadota</taxon>
        <taxon>Gammaproteobacteria</taxon>
        <taxon>Chromatiales</taxon>
        <taxon>Wenzhouxiangellaceae</taxon>
        <taxon>Elongatibacter</taxon>
    </lineage>
</organism>
<dbReference type="InterPro" id="IPR000792">
    <property type="entry name" value="Tscrpt_reg_LuxR_C"/>
</dbReference>
<accession>A0AAW9RBJ7</accession>
<dbReference type="InterPro" id="IPR036388">
    <property type="entry name" value="WH-like_DNA-bd_sf"/>
</dbReference>
<dbReference type="Gene3D" id="3.40.50.300">
    <property type="entry name" value="P-loop containing nucleotide triphosphate hydrolases"/>
    <property type="match status" value="1"/>
</dbReference>
<keyword evidence="6" id="KW-1185">Reference proteome</keyword>
<dbReference type="Gene3D" id="1.10.10.10">
    <property type="entry name" value="Winged helix-like DNA-binding domain superfamily/Winged helix DNA-binding domain"/>
    <property type="match status" value="1"/>
</dbReference>
<name>A0AAW9RBJ7_9GAMM</name>
<dbReference type="Pfam" id="PF17874">
    <property type="entry name" value="TPR_MalT"/>
    <property type="match status" value="1"/>
</dbReference>
<dbReference type="InterPro" id="IPR016032">
    <property type="entry name" value="Sig_transdc_resp-reg_C-effctor"/>
</dbReference>
<dbReference type="GO" id="GO:0006355">
    <property type="term" value="P:regulation of DNA-templated transcription"/>
    <property type="evidence" value="ECO:0007669"/>
    <property type="project" value="InterPro"/>
</dbReference>
<evidence type="ECO:0000313" key="6">
    <source>
        <dbReference type="Proteomes" id="UP001359886"/>
    </source>
</evidence>
<evidence type="ECO:0000256" key="1">
    <source>
        <dbReference type="ARBA" id="ARBA00023015"/>
    </source>
</evidence>
<dbReference type="PROSITE" id="PS50043">
    <property type="entry name" value="HTH_LUXR_2"/>
    <property type="match status" value="1"/>
</dbReference>
<dbReference type="GO" id="GO:0003677">
    <property type="term" value="F:DNA binding"/>
    <property type="evidence" value="ECO:0007669"/>
    <property type="project" value="UniProtKB-KW"/>
</dbReference>
<dbReference type="Proteomes" id="UP001359886">
    <property type="component" value="Unassembled WGS sequence"/>
</dbReference>
<evidence type="ECO:0000259" key="4">
    <source>
        <dbReference type="PROSITE" id="PS50043"/>
    </source>
</evidence>
<keyword evidence="1" id="KW-0805">Transcription regulation</keyword>
<dbReference type="SUPFAM" id="SSF52540">
    <property type="entry name" value="P-loop containing nucleoside triphosphate hydrolases"/>
    <property type="match status" value="1"/>
</dbReference>
<evidence type="ECO:0000313" key="5">
    <source>
        <dbReference type="EMBL" id="MEJ8566209.1"/>
    </source>
</evidence>
<dbReference type="PRINTS" id="PR00038">
    <property type="entry name" value="HTHLUXR"/>
</dbReference>
<dbReference type="AlphaFoldDB" id="A0AAW9RBJ7"/>
<dbReference type="PANTHER" id="PTHR44688:SF16">
    <property type="entry name" value="DNA-BINDING TRANSCRIPTIONAL ACTIVATOR DEVR_DOSR"/>
    <property type="match status" value="1"/>
</dbReference>
<dbReference type="SUPFAM" id="SSF48452">
    <property type="entry name" value="TPR-like"/>
    <property type="match status" value="2"/>
</dbReference>
<comment type="caution">
    <text evidence="5">The sequence shown here is derived from an EMBL/GenBank/DDBJ whole genome shotgun (WGS) entry which is preliminary data.</text>
</comment>
<dbReference type="SMART" id="SM00421">
    <property type="entry name" value="HTH_LUXR"/>
    <property type="match status" value="1"/>
</dbReference>
<protein>
    <submittedName>
        <fullName evidence="5">LuxR C-terminal-related transcriptional regulator</fullName>
    </submittedName>
</protein>
<dbReference type="InterPro" id="IPR041617">
    <property type="entry name" value="TPR_MalT"/>
</dbReference>
<dbReference type="PANTHER" id="PTHR44688">
    <property type="entry name" value="DNA-BINDING TRANSCRIPTIONAL ACTIVATOR DEVR_DOSR"/>
    <property type="match status" value="1"/>
</dbReference>
<keyword evidence="2" id="KW-0238">DNA-binding</keyword>
<sequence length="901" mass="98011">MGSTAAGEQVVVFPRRFVAPVSECGPAERAAAVAALDEALAAPLSVVCGPAGYGKTRLLAERFAALESHCVARIWFRAEPQDESFSGFLAQWLYQARRAIETPGAGPERTTTTLSVPPVSTGLAELHDLVAAADGPVLTVIDEFEAVDTPSFTEPFLHALRNLPPNLHVVLVCTAIPDALVGGVTGVSGVPVIGPDVLALDEASVARLLGDHPVDAADLVAATGGWPAIVHRVVGGLRDAKRTDGDPIDLEALLDSDAVHEYVSHHLLGGLDEETRLALTGLSTLEELPVAQAASAVGEAGAERLAEAATRLSPLFSLDDVPPARFICHPMLRRSLRRHRVRLASRRRQAIDSAVVKWYVDQHDVAAAIDYALQQQMLAELARLGEYFGPHTITLHGGVPRLRATYEVIDAETLRNSPRLLTGRATVLMKDGRFALAKAALDEAEALLERQGEPGAVFGSPRADLVNARYLMMLYNNDEFDESFLGDDPTEIRQLSIEDGIVGFVYALRAICLIRHSEFRRAESEAARSLYHYRKAGEGYGEASIVLVQGLAALAQGRLQKAETEYGEALSIIQRTCPDDPGLNATRSVLMSEVLYERNEIDAAEELLHSALDTLEESDGWLDPYAAAYRVGTGINLARGDAEGAHIMADRAARLAAQRGLVEIERLVQLHRAEIHLRAQEWDAAEAELRRYDDLRAAPGRHQGARDMAREEEPATALRLRLLLGQGDFVTVLERLPALIAQTEREGRFGFLARLKLIAALAHWKAERDHPALDTLHEAVELAAGKGYLRLFVDWGAELIPVLRRLIDCGLLANARAERTARAILRAIAGEQEAAGPAQQFSARELQVLSYLSRGQSNKQIARELDVTESTIKFHLKKIFARLGVSKRASAVVEARRMGLI</sequence>
<reference evidence="5 6" key="1">
    <citation type="submission" date="2024-02" db="EMBL/GenBank/DDBJ databases">
        <title>A novel Wenzhouxiangellaceae bacterium, isolated from coastal sediments.</title>
        <authorList>
            <person name="Du Z.-J."/>
            <person name="Ye Y.-Q."/>
            <person name="Zhang X.-Y."/>
        </authorList>
    </citation>
    <scope>NUCLEOTIDE SEQUENCE [LARGE SCALE GENOMIC DNA]</scope>
    <source>
        <strain evidence="5 6">CH-27</strain>
    </source>
</reference>
<keyword evidence="3" id="KW-0804">Transcription</keyword>
<gene>
    <name evidence="5" type="ORF">V3330_01120</name>
</gene>
<evidence type="ECO:0000256" key="3">
    <source>
        <dbReference type="ARBA" id="ARBA00023163"/>
    </source>
</evidence>
<dbReference type="SUPFAM" id="SSF46894">
    <property type="entry name" value="C-terminal effector domain of the bipartite response regulators"/>
    <property type="match status" value="1"/>
</dbReference>
<dbReference type="InterPro" id="IPR027417">
    <property type="entry name" value="P-loop_NTPase"/>
</dbReference>
<dbReference type="CDD" id="cd06170">
    <property type="entry name" value="LuxR_C_like"/>
    <property type="match status" value="1"/>
</dbReference>
<dbReference type="Pfam" id="PF00196">
    <property type="entry name" value="GerE"/>
    <property type="match status" value="1"/>
</dbReference>
<dbReference type="EMBL" id="JAZHOG010000001">
    <property type="protein sequence ID" value="MEJ8566209.1"/>
    <property type="molecule type" value="Genomic_DNA"/>
</dbReference>
<evidence type="ECO:0000256" key="2">
    <source>
        <dbReference type="ARBA" id="ARBA00023125"/>
    </source>
</evidence>
<feature type="domain" description="HTH luxR-type" evidence="4">
    <location>
        <begin position="834"/>
        <end position="899"/>
    </location>
</feature>
<dbReference type="Gene3D" id="1.25.40.10">
    <property type="entry name" value="Tetratricopeptide repeat domain"/>
    <property type="match status" value="1"/>
</dbReference>
<dbReference type="RefSeq" id="WP_354693532.1">
    <property type="nucleotide sequence ID" value="NZ_JAZHOG010000001.1"/>
</dbReference>
<proteinExistence type="predicted"/>
<dbReference type="InterPro" id="IPR011990">
    <property type="entry name" value="TPR-like_helical_dom_sf"/>
</dbReference>